<evidence type="ECO:0000313" key="1">
    <source>
        <dbReference type="EMBL" id="QAX80204.1"/>
    </source>
</evidence>
<keyword evidence="2" id="KW-1185">Reference proteome</keyword>
<accession>A0ABX5R443</accession>
<dbReference type="RefSeq" id="WP_129198135.1">
    <property type="nucleotide sequence ID" value="NZ_CABHXI010000053.1"/>
</dbReference>
<evidence type="ECO:0000313" key="2">
    <source>
        <dbReference type="Proteomes" id="UP000288804"/>
    </source>
</evidence>
<name>A0ABX5R443_9GAMM</name>
<gene>
    <name evidence="1" type="ORF">D5F51_17670</name>
</gene>
<organism evidence="1 2">
    <name type="scientific">Yersinia hibernica</name>
    <dbReference type="NCBI Taxonomy" id="2339259"/>
    <lineage>
        <taxon>Bacteria</taxon>
        <taxon>Pseudomonadati</taxon>
        <taxon>Pseudomonadota</taxon>
        <taxon>Gammaproteobacteria</taxon>
        <taxon>Enterobacterales</taxon>
        <taxon>Yersiniaceae</taxon>
        <taxon>Yersinia</taxon>
    </lineage>
</organism>
<sequence>MAKIRELLDQSDEAAIKEQLQFLVSAAQGKLNEQKEKLEKIFLNPSSEERIRVIPDTEIRWYDEYRCNVKSGASDAINKVVDAFFTGEKGLIDGFKQLVKTSLSSILGDEQVGEKQQNIYLIVIEHNAIIRVDISTWRYNYSSEGIIAHVKDVFCCTFCKSVVDHTKVRLDTLIYLISEQSGDDFDTLEAYITKLKKIWGLLEAETPQHVLNRVEPQLNAQHDAYFSQHK</sequence>
<dbReference type="Proteomes" id="UP000288804">
    <property type="component" value="Chromosome"/>
</dbReference>
<dbReference type="EMBL" id="CP032487">
    <property type="protein sequence ID" value="QAX80204.1"/>
    <property type="molecule type" value="Genomic_DNA"/>
</dbReference>
<proteinExistence type="predicted"/>
<protein>
    <submittedName>
        <fullName evidence="1">Uncharacterized protein</fullName>
    </submittedName>
</protein>
<reference evidence="2" key="1">
    <citation type="submission" date="2018-09" db="EMBL/GenBank/DDBJ databases">
        <title>Yersinia hibernicus sp. nov.</title>
        <authorList>
            <person name="Nguyen S.V."/>
            <person name="Mundanda D.M."/>
            <person name="Anes J."/>
            <person name="Fanning S."/>
        </authorList>
    </citation>
    <scope>NUCLEOTIDE SEQUENCE [LARGE SCALE GENOMIC DNA]</scope>
    <source>
        <strain evidence="2">CFS1934</strain>
    </source>
</reference>